<keyword evidence="3" id="KW-1185">Reference proteome</keyword>
<evidence type="ECO:0000313" key="2">
    <source>
        <dbReference type="EMBL" id="EJK76560.1"/>
    </source>
</evidence>
<keyword evidence="1" id="KW-0732">Signal</keyword>
<feature type="chain" id="PRO_5003841801" evidence="1">
    <location>
        <begin position="20"/>
        <end position="157"/>
    </location>
</feature>
<dbReference type="Proteomes" id="UP000266841">
    <property type="component" value="Unassembled WGS sequence"/>
</dbReference>
<feature type="signal peptide" evidence="1">
    <location>
        <begin position="1"/>
        <end position="19"/>
    </location>
</feature>
<proteinExistence type="predicted"/>
<sequence>HGASALIVLLGPWVWDAVGGPPLNCSSGHPHVAQRGGAYQQHSILLHCCLEEYWIQSAVLCQESERWPGNLRPLAQGTGSPGKALQVKLEWFRSKIQKDRALRIKPNCRIQTCLDQAFVDPVKCVSQELPVLAEEDPPRGVVQAAPHVVPRSELGTI</sequence>
<accession>K0TGL7</accession>
<name>K0TGL7_THAOC</name>
<reference evidence="2 3" key="1">
    <citation type="journal article" date="2012" name="Genome Biol.">
        <title>Genome and low-iron response of an oceanic diatom adapted to chronic iron limitation.</title>
        <authorList>
            <person name="Lommer M."/>
            <person name="Specht M."/>
            <person name="Roy A.S."/>
            <person name="Kraemer L."/>
            <person name="Andreson R."/>
            <person name="Gutowska M.A."/>
            <person name="Wolf J."/>
            <person name="Bergner S.V."/>
            <person name="Schilhabel M.B."/>
            <person name="Klostermeier U.C."/>
            <person name="Beiko R.G."/>
            <person name="Rosenstiel P."/>
            <person name="Hippler M."/>
            <person name="Laroche J."/>
        </authorList>
    </citation>
    <scope>NUCLEOTIDE SEQUENCE [LARGE SCALE GENOMIC DNA]</scope>
    <source>
        <strain evidence="2 3">CCMP1005</strain>
    </source>
</reference>
<evidence type="ECO:0000313" key="3">
    <source>
        <dbReference type="Proteomes" id="UP000266841"/>
    </source>
</evidence>
<gene>
    <name evidence="2" type="ORF">THAOC_01670</name>
</gene>
<protein>
    <submittedName>
        <fullName evidence="2">Uncharacterized protein</fullName>
    </submittedName>
</protein>
<evidence type="ECO:0000256" key="1">
    <source>
        <dbReference type="SAM" id="SignalP"/>
    </source>
</evidence>
<dbReference type="EMBL" id="AGNL01002011">
    <property type="protein sequence ID" value="EJK76560.1"/>
    <property type="molecule type" value="Genomic_DNA"/>
</dbReference>
<organism evidence="2 3">
    <name type="scientific">Thalassiosira oceanica</name>
    <name type="common">Marine diatom</name>
    <dbReference type="NCBI Taxonomy" id="159749"/>
    <lineage>
        <taxon>Eukaryota</taxon>
        <taxon>Sar</taxon>
        <taxon>Stramenopiles</taxon>
        <taxon>Ochrophyta</taxon>
        <taxon>Bacillariophyta</taxon>
        <taxon>Coscinodiscophyceae</taxon>
        <taxon>Thalassiosirophycidae</taxon>
        <taxon>Thalassiosirales</taxon>
        <taxon>Thalassiosiraceae</taxon>
        <taxon>Thalassiosira</taxon>
    </lineage>
</organism>
<dbReference type="AlphaFoldDB" id="K0TGL7"/>
<comment type="caution">
    <text evidence="2">The sequence shown here is derived from an EMBL/GenBank/DDBJ whole genome shotgun (WGS) entry which is preliminary data.</text>
</comment>
<feature type="non-terminal residue" evidence="2">
    <location>
        <position position="1"/>
    </location>
</feature>